<comment type="caution">
    <text evidence="2">The sequence shown here is derived from an EMBL/GenBank/DDBJ whole genome shotgun (WGS) entry which is preliminary data.</text>
</comment>
<dbReference type="Proteomes" id="UP000177996">
    <property type="component" value="Unassembled WGS sequence"/>
</dbReference>
<keyword evidence="1" id="KW-1133">Transmembrane helix</keyword>
<organism evidence="2 3">
    <name type="scientific">Candidatus Lloydbacteria bacterium RIFCSPHIGHO2_02_FULL_50_13</name>
    <dbReference type="NCBI Taxonomy" id="1798661"/>
    <lineage>
        <taxon>Bacteria</taxon>
        <taxon>Candidatus Lloydiibacteriota</taxon>
    </lineage>
</organism>
<evidence type="ECO:0000313" key="3">
    <source>
        <dbReference type="Proteomes" id="UP000177996"/>
    </source>
</evidence>
<dbReference type="AlphaFoldDB" id="A0A1G2D470"/>
<name>A0A1G2D470_9BACT</name>
<proteinExistence type="predicted"/>
<accession>A0A1G2D470</accession>
<protein>
    <submittedName>
        <fullName evidence="2">Uncharacterized protein</fullName>
    </submittedName>
</protein>
<feature type="transmembrane region" description="Helical" evidence="1">
    <location>
        <begin position="61"/>
        <end position="82"/>
    </location>
</feature>
<evidence type="ECO:0000313" key="2">
    <source>
        <dbReference type="EMBL" id="OGZ07760.1"/>
    </source>
</evidence>
<keyword evidence="1" id="KW-0812">Transmembrane</keyword>
<dbReference type="EMBL" id="MHLL01000053">
    <property type="protein sequence ID" value="OGZ07760.1"/>
    <property type="molecule type" value="Genomic_DNA"/>
</dbReference>
<feature type="transmembrane region" description="Helical" evidence="1">
    <location>
        <begin position="94"/>
        <end position="115"/>
    </location>
</feature>
<sequence length="139" mass="15934">MTTEQHVSAWAKGIKDEELDTELARRKAFRDEECARRKTLAMEAQSAYFAEVYAHYTRDTWFTIANFIVALSVGSFLTSVIVRWAEYTGVFTELVGLLLLACIFALLFSPGIYFLHKERRVNADFKKKHLDHPEAPAQS</sequence>
<gene>
    <name evidence="2" type="ORF">A3D65_01500</name>
</gene>
<keyword evidence="1" id="KW-0472">Membrane</keyword>
<reference evidence="2 3" key="1">
    <citation type="journal article" date="2016" name="Nat. Commun.">
        <title>Thousands of microbial genomes shed light on interconnected biogeochemical processes in an aquifer system.</title>
        <authorList>
            <person name="Anantharaman K."/>
            <person name="Brown C.T."/>
            <person name="Hug L.A."/>
            <person name="Sharon I."/>
            <person name="Castelle C.J."/>
            <person name="Probst A.J."/>
            <person name="Thomas B.C."/>
            <person name="Singh A."/>
            <person name="Wilkins M.J."/>
            <person name="Karaoz U."/>
            <person name="Brodie E.L."/>
            <person name="Williams K.H."/>
            <person name="Hubbard S.S."/>
            <person name="Banfield J.F."/>
        </authorList>
    </citation>
    <scope>NUCLEOTIDE SEQUENCE [LARGE SCALE GENOMIC DNA]</scope>
</reference>
<evidence type="ECO:0000256" key="1">
    <source>
        <dbReference type="SAM" id="Phobius"/>
    </source>
</evidence>